<dbReference type="CDD" id="cd06467">
    <property type="entry name" value="p23_NUDC_like"/>
    <property type="match status" value="1"/>
</dbReference>
<evidence type="ECO:0000256" key="2">
    <source>
        <dbReference type="ARBA" id="ARBA00022490"/>
    </source>
</evidence>
<protein>
    <recommendedName>
        <fullName evidence="4">Nuclear movement protein nudC</fullName>
    </recommendedName>
</protein>
<reference evidence="6" key="1">
    <citation type="submission" date="2023-01" db="EMBL/GenBank/DDBJ databases">
        <title>The growth and conidiation of Purpureocillium lavendulum are regulated by nitrogen source and histone H3K14 acetylation.</title>
        <authorList>
            <person name="Tang P."/>
            <person name="Han J."/>
            <person name="Zhang C."/>
            <person name="Tang P."/>
            <person name="Qi F."/>
            <person name="Zhang K."/>
            <person name="Liang L."/>
        </authorList>
    </citation>
    <scope>NUCLEOTIDE SEQUENCE</scope>
    <source>
        <strain evidence="6">YMF1.00683</strain>
    </source>
</reference>
<dbReference type="AlphaFoldDB" id="A0AB34FUW0"/>
<dbReference type="SUPFAM" id="SSF49764">
    <property type="entry name" value="HSP20-like chaperones"/>
    <property type="match status" value="1"/>
</dbReference>
<dbReference type="Pfam" id="PF04969">
    <property type="entry name" value="CS"/>
    <property type="match status" value="1"/>
</dbReference>
<evidence type="ECO:0000259" key="5">
    <source>
        <dbReference type="PROSITE" id="PS51203"/>
    </source>
</evidence>
<evidence type="ECO:0000313" key="6">
    <source>
        <dbReference type="EMBL" id="KAJ6442578.1"/>
    </source>
</evidence>
<gene>
    <name evidence="6" type="primary">NUDC</name>
    <name evidence="6" type="ORF">O9K51_03753</name>
</gene>
<evidence type="ECO:0000256" key="4">
    <source>
        <dbReference type="ARBA" id="ARBA00068398"/>
    </source>
</evidence>
<dbReference type="InterPro" id="IPR037898">
    <property type="entry name" value="NudC_fam"/>
</dbReference>
<dbReference type="PROSITE" id="PS51203">
    <property type="entry name" value="CS"/>
    <property type="match status" value="1"/>
</dbReference>
<dbReference type="PANTHER" id="PTHR12356">
    <property type="entry name" value="NUCLEAR MOVEMENT PROTEIN NUDC"/>
    <property type="match status" value="1"/>
</dbReference>
<accession>A0AB34FUW0</accession>
<evidence type="ECO:0000256" key="3">
    <source>
        <dbReference type="ARBA" id="ARBA00059400"/>
    </source>
</evidence>
<evidence type="ECO:0000313" key="7">
    <source>
        <dbReference type="Proteomes" id="UP001163105"/>
    </source>
</evidence>
<organism evidence="6 7">
    <name type="scientific">Purpureocillium lavendulum</name>
    <dbReference type="NCBI Taxonomy" id="1247861"/>
    <lineage>
        <taxon>Eukaryota</taxon>
        <taxon>Fungi</taxon>
        <taxon>Dikarya</taxon>
        <taxon>Ascomycota</taxon>
        <taxon>Pezizomycotina</taxon>
        <taxon>Sordariomycetes</taxon>
        <taxon>Hypocreomycetidae</taxon>
        <taxon>Hypocreales</taxon>
        <taxon>Ophiocordycipitaceae</taxon>
        <taxon>Purpureocillium</taxon>
    </lineage>
</organism>
<feature type="domain" description="CS" evidence="5">
    <location>
        <begin position="361"/>
        <end position="454"/>
    </location>
</feature>
<dbReference type="PANTHER" id="PTHR12356:SF3">
    <property type="entry name" value="NUCLEAR MIGRATION PROTEIN NUDC"/>
    <property type="match status" value="1"/>
</dbReference>
<comment type="caution">
    <text evidence="6">The sequence shown here is derived from an EMBL/GenBank/DDBJ whole genome shotgun (WGS) entry which is preliminary data.</text>
</comment>
<dbReference type="GO" id="GO:0051082">
    <property type="term" value="F:unfolded protein binding"/>
    <property type="evidence" value="ECO:0007669"/>
    <property type="project" value="TreeGrafter"/>
</dbReference>
<dbReference type="InterPro" id="IPR008978">
    <property type="entry name" value="HSP20-like_chaperone"/>
</dbReference>
<name>A0AB34FUW0_9HYPO</name>
<dbReference type="EMBL" id="JAQHRD010000003">
    <property type="protein sequence ID" value="KAJ6442578.1"/>
    <property type="molecule type" value="Genomic_DNA"/>
</dbReference>
<comment type="function">
    <text evidence="3">Required for nuclear movement. May interact between microtubules and nuclei and/or may be involved in the generation of force used to move nuclei during interphase.</text>
</comment>
<dbReference type="GO" id="GO:0006457">
    <property type="term" value="P:protein folding"/>
    <property type="evidence" value="ECO:0007669"/>
    <property type="project" value="TreeGrafter"/>
</dbReference>
<dbReference type="Gene3D" id="2.60.40.790">
    <property type="match status" value="1"/>
</dbReference>
<dbReference type="InterPro" id="IPR007052">
    <property type="entry name" value="CS_dom"/>
</dbReference>
<evidence type="ECO:0000256" key="1">
    <source>
        <dbReference type="ARBA" id="ARBA00004496"/>
    </source>
</evidence>
<keyword evidence="7" id="KW-1185">Reference proteome</keyword>
<comment type="subcellular location">
    <subcellularLocation>
        <location evidence="1">Cytoplasm</location>
    </subcellularLocation>
</comment>
<dbReference type="FunFam" id="2.60.40.790:FF:000001">
    <property type="entry name" value="Nuclear migration protein nudC"/>
    <property type="match status" value="1"/>
</dbReference>
<sequence>MRNRRHLAVDLVVGHKHAQARKGLEQRARNVLVGAVPAHAVLVLGADDVDPLAAVVAQPLWRQVDARGRQVEPAKGVVRLAVVGGGARLVAQAADGEARAAGGRGGGLQRGVRALLAALLEQHAVDHLAGVARVGRGERVEHLLAEARRAGPLVGVVAQLLQAALAGRLQLRGEALLAGVVRLAREALVALNVGAVLGLVLGQLGVGAGAGIGGAVDEVVGQALDRVEVVVVGVERLEVVLDLVEDLRDAAPDVHLALHLEVAEEGLFEAAQAQRLVALGVRALVGAVLEDALHARLAHEMVALGVDAELHVGVEVARRLAHGARLVVRGRGARAVAHRDPRHDPSPAEDAAARAREAEEQAALPYKWQQTIADVDVTFVVPGNMKSRDLVVEIKKQTVTGGIKGQDPVIKGDLPHAVLVDDSTWTLSSNADGTKTVEIHLDKANKMEWWPHVVTSAPKIDVTKIQPDSSKLSDLDGETRGMVEKMMFDQRQKEAGLPTSEEQKKMDILKKFQDQHPEMDFSKAKIN</sequence>
<keyword evidence="2" id="KW-0963">Cytoplasm</keyword>
<dbReference type="Proteomes" id="UP001163105">
    <property type="component" value="Unassembled WGS sequence"/>
</dbReference>
<proteinExistence type="predicted"/>
<dbReference type="GO" id="GO:0005737">
    <property type="term" value="C:cytoplasm"/>
    <property type="evidence" value="ECO:0007669"/>
    <property type="project" value="UniProtKB-SubCell"/>
</dbReference>